<keyword evidence="2" id="KW-1185">Reference proteome</keyword>
<accession>A0A2U2B6X2</accession>
<evidence type="ECO:0000313" key="2">
    <source>
        <dbReference type="Proteomes" id="UP000244956"/>
    </source>
</evidence>
<name>A0A2U2B6X2_9BACT</name>
<dbReference type="RefSeq" id="WP_109265081.1">
    <property type="nucleotide sequence ID" value="NZ_QEWP01000011.1"/>
</dbReference>
<dbReference type="OrthoDB" id="9975252at2"/>
<evidence type="ECO:0000313" key="1">
    <source>
        <dbReference type="EMBL" id="PWD98820.1"/>
    </source>
</evidence>
<dbReference type="AlphaFoldDB" id="A0A2U2B6X2"/>
<dbReference type="Proteomes" id="UP000244956">
    <property type="component" value="Unassembled WGS sequence"/>
</dbReference>
<proteinExistence type="predicted"/>
<dbReference type="EMBL" id="QEWP01000011">
    <property type="protein sequence ID" value="PWD98820.1"/>
    <property type="molecule type" value="Genomic_DNA"/>
</dbReference>
<protein>
    <submittedName>
        <fullName evidence="1">Uncharacterized protein</fullName>
    </submittedName>
</protein>
<reference evidence="1 2" key="1">
    <citation type="submission" date="2018-05" db="EMBL/GenBank/DDBJ databases">
        <title>Marinilabilia rubrum sp. nov., isolated from saltern sediment.</title>
        <authorList>
            <person name="Zhang R."/>
        </authorList>
    </citation>
    <scope>NUCLEOTIDE SEQUENCE [LARGE SCALE GENOMIC DNA]</scope>
    <source>
        <strain evidence="1 2">WTE16</strain>
    </source>
</reference>
<comment type="caution">
    <text evidence="1">The sequence shown here is derived from an EMBL/GenBank/DDBJ whole genome shotgun (WGS) entry which is preliminary data.</text>
</comment>
<organism evidence="1 2">
    <name type="scientific">Marinilabilia rubra</name>
    <dbReference type="NCBI Taxonomy" id="2162893"/>
    <lineage>
        <taxon>Bacteria</taxon>
        <taxon>Pseudomonadati</taxon>
        <taxon>Bacteroidota</taxon>
        <taxon>Bacteroidia</taxon>
        <taxon>Marinilabiliales</taxon>
        <taxon>Marinilabiliaceae</taxon>
        <taxon>Marinilabilia</taxon>
    </lineage>
</organism>
<sequence length="59" mass="6835">MEFLLQMFAEFLGSPSVENESEILPEQEVKDEKESTEAVLMQNESIEEEPVIFGLMQFH</sequence>
<gene>
    <name evidence="1" type="ORF">DDZ16_13870</name>
</gene>